<protein>
    <submittedName>
        <fullName evidence="1">Uncharacterized protein</fullName>
    </submittedName>
</protein>
<evidence type="ECO:0000313" key="2">
    <source>
        <dbReference type="Proteomes" id="UP000698752"/>
    </source>
</evidence>
<reference evidence="2" key="1">
    <citation type="journal article" date="2021" name="Syst. Appl. Microbiol.">
        <title>Roseomonas hellenica sp. nov., isolated from roots of wild-growing Alkanna tinctoria.</title>
        <authorList>
            <person name="Rat A."/>
            <person name="Naranjo H.D."/>
            <person name="Lebbe L."/>
            <person name="Cnockaert M."/>
            <person name="Krigas N."/>
            <person name="Grigoriadou K."/>
            <person name="Maloupa E."/>
            <person name="Willems A."/>
        </authorList>
    </citation>
    <scope>NUCLEOTIDE SEQUENCE [LARGE SCALE GENOMIC DNA]</scope>
    <source>
        <strain evidence="2">LMG 31159</strain>
    </source>
</reference>
<accession>A0ABS5EEV2</accession>
<dbReference type="Proteomes" id="UP000698752">
    <property type="component" value="Unassembled WGS sequence"/>
</dbReference>
<comment type="caution">
    <text evidence="1">The sequence shown here is derived from an EMBL/GenBank/DDBJ whole genome shotgun (WGS) entry which is preliminary data.</text>
</comment>
<evidence type="ECO:0000313" key="1">
    <source>
        <dbReference type="EMBL" id="MBR0649543.1"/>
    </source>
</evidence>
<proteinExistence type="predicted"/>
<organism evidence="1 2">
    <name type="scientific">Neoroseomonas terrae</name>
    <dbReference type="NCBI Taxonomy" id="424799"/>
    <lineage>
        <taxon>Bacteria</taxon>
        <taxon>Pseudomonadati</taxon>
        <taxon>Pseudomonadota</taxon>
        <taxon>Alphaproteobacteria</taxon>
        <taxon>Acetobacterales</taxon>
        <taxon>Acetobacteraceae</taxon>
        <taxon>Neoroseomonas</taxon>
    </lineage>
</organism>
<sequence>MADLPISEQEWDAIGNRADTAARKALTQLALKAVRKHGSNEPIALVACGGARAVGELGRIGVLPERMHLVEEMLVAYLRGAVRGLDHPVHEDGRPRDGEVGHA</sequence>
<keyword evidence="2" id="KW-1185">Reference proteome</keyword>
<name>A0ABS5EEV2_9PROT</name>
<gene>
    <name evidence="1" type="ORF">GXW78_07720</name>
</gene>
<dbReference type="EMBL" id="JAAEDI010000007">
    <property type="protein sequence ID" value="MBR0649543.1"/>
    <property type="molecule type" value="Genomic_DNA"/>
</dbReference>
<dbReference type="RefSeq" id="WP_211867591.1">
    <property type="nucleotide sequence ID" value="NZ_JAAEDI010000007.1"/>
</dbReference>